<keyword evidence="4" id="KW-1185">Reference proteome</keyword>
<sequence length="228" mass="24480">MFGLGKFLFLTGTAVSVFAQTAAENATYFPHYHGTLADRRLEYTVETRTPGTDTSALTPRHLTAPNATCSIHSQLGRKSHEAGVAVSMGISLGARPATDVVETYQTVTPYTAPEPSAARRRRARGLQRLPFKREQGFSYGDIRSSGASFSDLNAQDCLNTIGAQSVELRGGGCNGEEALDERDGRVCARHTSQVGSKESGLQLSNHNKTVGFDEELRLPPGGNHSVTP</sequence>
<evidence type="ECO:0000256" key="2">
    <source>
        <dbReference type="SAM" id="SignalP"/>
    </source>
</evidence>
<feature type="compositionally biased region" description="Polar residues" evidence="1">
    <location>
        <begin position="192"/>
        <end position="208"/>
    </location>
</feature>
<comment type="caution">
    <text evidence="3">The sequence shown here is derived from an EMBL/GenBank/DDBJ whole genome shotgun (WGS) entry which is preliminary data.</text>
</comment>
<protein>
    <submittedName>
        <fullName evidence="3">Uncharacterized protein</fullName>
    </submittedName>
</protein>
<dbReference type="EMBL" id="JAODAN010000013">
    <property type="protein sequence ID" value="KAK1920735.1"/>
    <property type="molecule type" value="Genomic_DNA"/>
</dbReference>
<gene>
    <name evidence="3" type="ORF">DB88DRAFT_475660</name>
</gene>
<proteinExistence type="predicted"/>
<organism evidence="3 4">
    <name type="scientific">Papiliotrema laurentii</name>
    <name type="common">Cryptococcus laurentii</name>
    <dbReference type="NCBI Taxonomy" id="5418"/>
    <lineage>
        <taxon>Eukaryota</taxon>
        <taxon>Fungi</taxon>
        <taxon>Dikarya</taxon>
        <taxon>Basidiomycota</taxon>
        <taxon>Agaricomycotina</taxon>
        <taxon>Tremellomycetes</taxon>
        <taxon>Tremellales</taxon>
        <taxon>Rhynchogastremaceae</taxon>
        <taxon>Papiliotrema</taxon>
    </lineage>
</organism>
<evidence type="ECO:0000313" key="3">
    <source>
        <dbReference type="EMBL" id="KAK1920735.1"/>
    </source>
</evidence>
<dbReference type="Proteomes" id="UP001182556">
    <property type="component" value="Unassembled WGS sequence"/>
</dbReference>
<evidence type="ECO:0000256" key="1">
    <source>
        <dbReference type="SAM" id="MobiDB-lite"/>
    </source>
</evidence>
<keyword evidence="2" id="KW-0732">Signal</keyword>
<feature type="region of interest" description="Disordered" evidence="1">
    <location>
        <begin position="192"/>
        <end position="228"/>
    </location>
</feature>
<reference evidence="3" key="1">
    <citation type="submission" date="2023-02" db="EMBL/GenBank/DDBJ databases">
        <title>Identification and recombinant expression of a fungal hydrolase from Papiliotrema laurentii that hydrolyzes apple cutin and clears colloidal polyester polyurethane.</title>
        <authorList>
            <consortium name="DOE Joint Genome Institute"/>
            <person name="Roman V.A."/>
            <person name="Bojanowski C."/>
            <person name="Crable B.R."/>
            <person name="Wagner D.N."/>
            <person name="Hung C.S."/>
            <person name="Nadeau L.J."/>
            <person name="Schratz L."/>
            <person name="Haridas S."/>
            <person name="Pangilinan J."/>
            <person name="Lipzen A."/>
            <person name="Na H."/>
            <person name="Yan M."/>
            <person name="Ng V."/>
            <person name="Grigoriev I.V."/>
            <person name="Spatafora J.W."/>
            <person name="Barlow D."/>
            <person name="Biffinger J."/>
            <person name="Kelley-Loughnane N."/>
            <person name="Varaljay V.A."/>
            <person name="Crookes-Goodson W.J."/>
        </authorList>
    </citation>
    <scope>NUCLEOTIDE SEQUENCE</scope>
    <source>
        <strain evidence="3">5307AH</strain>
    </source>
</reference>
<name>A0AAD9CSP0_PAPLA</name>
<accession>A0AAD9CSP0</accession>
<evidence type="ECO:0000313" key="4">
    <source>
        <dbReference type="Proteomes" id="UP001182556"/>
    </source>
</evidence>
<feature type="chain" id="PRO_5041929749" evidence="2">
    <location>
        <begin position="20"/>
        <end position="228"/>
    </location>
</feature>
<dbReference type="AlphaFoldDB" id="A0AAD9CSP0"/>
<feature type="signal peptide" evidence="2">
    <location>
        <begin position="1"/>
        <end position="19"/>
    </location>
</feature>